<accession>A0ABS0Y8T9</accession>
<evidence type="ECO:0000256" key="4">
    <source>
        <dbReference type="SAM" id="SignalP"/>
    </source>
</evidence>
<dbReference type="EMBL" id="JAEMHL010000001">
    <property type="protein sequence ID" value="MBJ6748713.1"/>
    <property type="molecule type" value="Genomic_DNA"/>
</dbReference>
<proteinExistence type="predicted"/>
<organism evidence="5 6">
    <name type="scientific">Geomonas anaerohicana</name>
    <dbReference type="NCBI Taxonomy" id="2798583"/>
    <lineage>
        <taxon>Bacteria</taxon>
        <taxon>Pseudomonadati</taxon>
        <taxon>Thermodesulfobacteriota</taxon>
        <taxon>Desulfuromonadia</taxon>
        <taxon>Geobacterales</taxon>
        <taxon>Geobacteraceae</taxon>
        <taxon>Geomonas</taxon>
    </lineage>
</organism>
<feature type="repeat" description="ANK" evidence="3">
    <location>
        <begin position="93"/>
        <end position="125"/>
    </location>
</feature>
<protein>
    <submittedName>
        <fullName evidence="5">Ankyrin repeat domain-containing protein</fullName>
    </submittedName>
</protein>
<evidence type="ECO:0000256" key="1">
    <source>
        <dbReference type="ARBA" id="ARBA00022737"/>
    </source>
</evidence>
<comment type="caution">
    <text evidence="5">The sequence shown here is derived from an EMBL/GenBank/DDBJ whole genome shotgun (WGS) entry which is preliminary data.</text>
</comment>
<dbReference type="PROSITE" id="PS50297">
    <property type="entry name" value="ANK_REP_REGION"/>
    <property type="match status" value="2"/>
</dbReference>
<evidence type="ECO:0000256" key="3">
    <source>
        <dbReference type="PROSITE-ProRule" id="PRU00023"/>
    </source>
</evidence>
<keyword evidence="4" id="KW-0732">Signal</keyword>
<keyword evidence="2 3" id="KW-0040">ANK repeat</keyword>
<evidence type="ECO:0000313" key="5">
    <source>
        <dbReference type="EMBL" id="MBJ6748713.1"/>
    </source>
</evidence>
<sequence length="150" mass="16384">MKRFVILAILVMAALFQSGCAGGGMSRAAVDGDLQAVKEFASKGQDVNGVDKWGWTPLLWAVYYGNFPVTEWLLANGADPNVKTKETYGNYLPGTTPLILAASYGRDDAVKALLAKNADPSVVDRRGKKALDYAEEYQFDKVIALLKHRK</sequence>
<dbReference type="SMART" id="SM00248">
    <property type="entry name" value="ANK"/>
    <property type="match status" value="2"/>
</dbReference>
<evidence type="ECO:0000256" key="2">
    <source>
        <dbReference type="ARBA" id="ARBA00023043"/>
    </source>
</evidence>
<feature type="repeat" description="ANK" evidence="3">
    <location>
        <begin position="53"/>
        <end position="85"/>
    </location>
</feature>
<keyword evidence="6" id="KW-1185">Reference proteome</keyword>
<dbReference type="InterPro" id="IPR036770">
    <property type="entry name" value="Ankyrin_rpt-contain_sf"/>
</dbReference>
<dbReference type="Gene3D" id="1.25.40.20">
    <property type="entry name" value="Ankyrin repeat-containing domain"/>
    <property type="match status" value="1"/>
</dbReference>
<dbReference type="SUPFAM" id="SSF48403">
    <property type="entry name" value="Ankyrin repeat"/>
    <property type="match status" value="1"/>
</dbReference>
<dbReference type="Pfam" id="PF13857">
    <property type="entry name" value="Ank_5"/>
    <property type="match status" value="1"/>
</dbReference>
<feature type="signal peptide" evidence="4">
    <location>
        <begin position="1"/>
        <end position="23"/>
    </location>
</feature>
<feature type="chain" id="PRO_5046070101" evidence="4">
    <location>
        <begin position="24"/>
        <end position="150"/>
    </location>
</feature>
<dbReference type="InterPro" id="IPR002110">
    <property type="entry name" value="Ankyrin_rpt"/>
</dbReference>
<keyword evidence="1" id="KW-0677">Repeat</keyword>
<gene>
    <name evidence="5" type="ORF">JFN91_00645</name>
</gene>
<reference evidence="5 6" key="1">
    <citation type="submission" date="2020-12" db="EMBL/GenBank/DDBJ databases">
        <title>Geomonas sp. Red421, isolated from paddy soil.</title>
        <authorList>
            <person name="Xu Z."/>
            <person name="Zhang Z."/>
            <person name="Masuda Y."/>
            <person name="Itoh H."/>
            <person name="Senoo K."/>
        </authorList>
    </citation>
    <scope>NUCLEOTIDE SEQUENCE [LARGE SCALE GENOMIC DNA]</scope>
    <source>
        <strain evidence="5 6">Red421</strain>
    </source>
</reference>
<dbReference type="PROSITE" id="PS50088">
    <property type="entry name" value="ANK_REPEAT"/>
    <property type="match status" value="2"/>
</dbReference>
<dbReference type="Proteomes" id="UP000614714">
    <property type="component" value="Unassembled WGS sequence"/>
</dbReference>
<dbReference type="Pfam" id="PF13637">
    <property type="entry name" value="Ank_4"/>
    <property type="match status" value="1"/>
</dbReference>
<name>A0ABS0Y8T9_9BACT</name>
<dbReference type="PANTHER" id="PTHR24171">
    <property type="entry name" value="ANKYRIN REPEAT DOMAIN-CONTAINING PROTEIN 39-RELATED"/>
    <property type="match status" value="1"/>
</dbReference>
<evidence type="ECO:0000313" key="6">
    <source>
        <dbReference type="Proteomes" id="UP000614714"/>
    </source>
</evidence>
<dbReference type="RefSeq" id="WP_199387295.1">
    <property type="nucleotide sequence ID" value="NZ_JAEMHL010000001.1"/>
</dbReference>